<comment type="caution">
    <text evidence="1">The sequence shown here is derived from an EMBL/GenBank/DDBJ whole genome shotgun (WGS) entry which is preliminary data.</text>
</comment>
<dbReference type="eggNOG" id="ENOG50324MN">
    <property type="taxonomic scope" value="Bacteria"/>
</dbReference>
<dbReference type="EMBL" id="JRTT01000003">
    <property type="protein sequence ID" value="KHD78748.1"/>
    <property type="molecule type" value="Genomic_DNA"/>
</dbReference>
<gene>
    <name evidence="1" type="ORF">MB27_03760</name>
</gene>
<organism evidence="1 2">
    <name type="scientific">Actinoplanes utahensis</name>
    <dbReference type="NCBI Taxonomy" id="1869"/>
    <lineage>
        <taxon>Bacteria</taxon>
        <taxon>Bacillati</taxon>
        <taxon>Actinomycetota</taxon>
        <taxon>Actinomycetes</taxon>
        <taxon>Micromonosporales</taxon>
        <taxon>Micromonosporaceae</taxon>
        <taxon>Actinoplanes</taxon>
    </lineage>
</organism>
<dbReference type="AlphaFoldDB" id="A0A0A6UUY4"/>
<sequence>MIRQARQLIETFTAPDAPTLDTALTNLGWTLDTPPGRSSERWTAGDHFGHRGGSDGMEAFELNLVFHDPEEGADFDALYTRFEDEYDRLAHQVTARLGPASLISMYDDPPLPIDGQFDRASVWSREPWSFMVAFQHEDKEIPLRLSLTVFRPLS</sequence>
<evidence type="ECO:0000313" key="1">
    <source>
        <dbReference type="EMBL" id="KHD78748.1"/>
    </source>
</evidence>
<dbReference type="OrthoDB" id="3391363at2"/>
<evidence type="ECO:0000313" key="2">
    <source>
        <dbReference type="Proteomes" id="UP000054537"/>
    </source>
</evidence>
<protein>
    <submittedName>
        <fullName evidence="1">Uncharacterized protein</fullName>
    </submittedName>
</protein>
<reference evidence="1 2" key="1">
    <citation type="submission" date="2014-10" db="EMBL/GenBank/DDBJ databases">
        <title>Draft genome sequence of Actinoplanes utahensis NRRL 12052.</title>
        <authorList>
            <person name="Velasco-Bucheli B."/>
            <person name="del Cerro C."/>
            <person name="Hormigo D."/>
            <person name="Garcia J.L."/>
            <person name="Acebal C."/>
            <person name="Arroyo M."/>
            <person name="de la Mata I."/>
        </authorList>
    </citation>
    <scope>NUCLEOTIDE SEQUENCE [LARGE SCALE GENOMIC DNA]</scope>
    <source>
        <strain evidence="1 2">NRRL 12052</strain>
    </source>
</reference>
<dbReference type="Proteomes" id="UP000054537">
    <property type="component" value="Unassembled WGS sequence"/>
</dbReference>
<dbReference type="RefSeq" id="WP_043522455.1">
    <property type="nucleotide sequence ID" value="NZ_BAABKU010000009.1"/>
</dbReference>
<keyword evidence="2" id="KW-1185">Reference proteome</keyword>
<proteinExistence type="predicted"/>
<name>A0A0A6UUY4_ACTUT</name>
<accession>A0A0A6UUY4</accession>